<dbReference type="OrthoDB" id="41238at2759"/>
<dbReference type="EMBL" id="JACGCI010000043">
    <property type="protein sequence ID" value="KAF6752721.1"/>
    <property type="molecule type" value="Genomic_DNA"/>
</dbReference>
<gene>
    <name evidence="2" type="ORF">DFP72DRAFT_904617</name>
</gene>
<dbReference type="SUPFAM" id="SSF55729">
    <property type="entry name" value="Acyl-CoA N-acyltransferases (Nat)"/>
    <property type="match status" value="1"/>
</dbReference>
<keyword evidence="2" id="KW-0808">Transferase</keyword>
<dbReference type="AlphaFoldDB" id="A0A8H6M5A9"/>
<organism evidence="2 3">
    <name type="scientific">Ephemerocybe angulata</name>
    <dbReference type="NCBI Taxonomy" id="980116"/>
    <lineage>
        <taxon>Eukaryota</taxon>
        <taxon>Fungi</taxon>
        <taxon>Dikarya</taxon>
        <taxon>Basidiomycota</taxon>
        <taxon>Agaricomycotina</taxon>
        <taxon>Agaricomycetes</taxon>
        <taxon>Agaricomycetidae</taxon>
        <taxon>Agaricales</taxon>
        <taxon>Agaricineae</taxon>
        <taxon>Psathyrellaceae</taxon>
        <taxon>Ephemerocybe</taxon>
    </lineage>
</organism>
<dbReference type="Pfam" id="PF13302">
    <property type="entry name" value="Acetyltransf_3"/>
    <property type="match status" value="1"/>
</dbReference>
<dbReference type="InterPro" id="IPR051908">
    <property type="entry name" value="Ribosomal_N-acetyltransferase"/>
</dbReference>
<evidence type="ECO:0000313" key="2">
    <source>
        <dbReference type="EMBL" id="KAF6752721.1"/>
    </source>
</evidence>
<accession>A0A8H6M5A9</accession>
<keyword evidence="3" id="KW-1185">Reference proteome</keyword>
<comment type="caution">
    <text evidence="2">The sequence shown here is derived from an EMBL/GenBank/DDBJ whole genome shotgun (WGS) entry which is preliminary data.</text>
</comment>
<dbReference type="GO" id="GO:0008999">
    <property type="term" value="F:protein-N-terminal-alanine acetyltransferase activity"/>
    <property type="evidence" value="ECO:0007669"/>
    <property type="project" value="TreeGrafter"/>
</dbReference>
<dbReference type="PANTHER" id="PTHR43441:SF5">
    <property type="entry name" value="FAMILY ACETYLTRANSFERASE, PUTATIVE-RELATED"/>
    <property type="match status" value="1"/>
</dbReference>
<proteinExistence type="predicted"/>
<evidence type="ECO:0000313" key="3">
    <source>
        <dbReference type="Proteomes" id="UP000521943"/>
    </source>
</evidence>
<dbReference type="InterPro" id="IPR000182">
    <property type="entry name" value="GNAT_dom"/>
</dbReference>
<sequence>MSNDSDSYDQNFCYPLPKALENDRVKLVPFVPSIHAEEFFDLSSKYPEVYQYIPWGPFKDQAYFESLLEETFRQNPKWMLFAVFDKTKPSETFGADGALAGAMGYINSVPNNLATEIGAVIVFPPFQRTHVASNAVGLMLQYALNRPSEGGLGLRRVVWQANYLNKGSINLAQRLKFQLEGILRWDRVLPANLGKELATNGRALREEDPKPDCVGRDTAMLSLCWDDWESGAKEHLAAEMARTK</sequence>
<dbReference type="PANTHER" id="PTHR43441">
    <property type="entry name" value="RIBOSOMAL-PROTEIN-SERINE ACETYLTRANSFERASE"/>
    <property type="match status" value="1"/>
</dbReference>
<dbReference type="InterPro" id="IPR016181">
    <property type="entry name" value="Acyl_CoA_acyltransferase"/>
</dbReference>
<dbReference type="Gene3D" id="3.40.630.30">
    <property type="match status" value="1"/>
</dbReference>
<keyword evidence="2" id="KW-0012">Acyltransferase</keyword>
<evidence type="ECO:0000259" key="1">
    <source>
        <dbReference type="Pfam" id="PF13302"/>
    </source>
</evidence>
<protein>
    <submittedName>
        <fullName evidence="2">Acyl-CoA N-acyltransferase</fullName>
    </submittedName>
</protein>
<name>A0A8H6M5A9_9AGAR</name>
<dbReference type="Proteomes" id="UP000521943">
    <property type="component" value="Unassembled WGS sequence"/>
</dbReference>
<feature type="domain" description="N-acetyltransferase" evidence="1">
    <location>
        <begin position="24"/>
        <end position="178"/>
    </location>
</feature>
<dbReference type="GO" id="GO:1990189">
    <property type="term" value="F:protein N-terminal-serine acetyltransferase activity"/>
    <property type="evidence" value="ECO:0007669"/>
    <property type="project" value="TreeGrafter"/>
</dbReference>
<reference evidence="2 3" key="1">
    <citation type="submission" date="2020-07" db="EMBL/GenBank/DDBJ databases">
        <title>Comparative genomics of pyrophilous fungi reveals a link between fire events and developmental genes.</title>
        <authorList>
            <consortium name="DOE Joint Genome Institute"/>
            <person name="Steindorff A.S."/>
            <person name="Carver A."/>
            <person name="Calhoun S."/>
            <person name="Stillman K."/>
            <person name="Liu H."/>
            <person name="Lipzen A."/>
            <person name="Pangilinan J."/>
            <person name="Labutti K."/>
            <person name="Bruns T.D."/>
            <person name="Grigoriev I.V."/>
        </authorList>
    </citation>
    <scope>NUCLEOTIDE SEQUENCE [LARGE SCALE GENOMIC DNA]</scope>
    <source>
        <strain evidence="2 3">CBS 144469</strain>
    </source>
</reference>